<dbReference type="RefSeq" id="WP_205723473.1">
    <property type="nucleotide sequence ID" value="NZ_CP070608.1"/>
</dbReference>
<comment type="similarity">
    <text evidence="1">Belongs to the Cu-Zn superoxide dismutase family.</text>
</comment>
<evidence type="ECO:0000313" key="3">
    <source>
        <dbReference type="Proteomes" id="UP000662783"/>
    </source>
</evidence>
<accession>A0A974WJ96</accession>
<proteinExistence type="inferred from homology"/>
<keyword evidence="3" id="KW-1185">Reference proteome</keyword>
<gene>
    <name evidence="2" type="ORF">JR347_07710</name>
</gene>
<evidence type="ECO:0008006" key="4">
    <source>
        <dbReference type="Google" id="ProtNLM"/>
    </source>
</evidence>
<name>A0A974WJ96_9BACT</name>
<dbReference type="SUPFAM" id="SSF49329">
    <property type="entry name" value="Cu,Zn superoxide dismutase-like"/>
    <property type="match status" value="1"/>
</dbReference>
<evidence type="ECO:0000313" key="2">
    <source>
        <dbReference type="EMBL" id="QSE98959.1"/>
    </source>
</evidence>
<organism evidence="2 3">
    <name type="scientific">Fulvivirga lutea</name>
    <dbReference type="NCBI Taxonomy" id="2810512"/>
    <lineage>
        <taxon>Bacteria</taxon>
        <taxon>Pseudomonadati</taxon>
        <taxon>Bacteroidota</taxon>
        <taxon>Cytophagia</taxon>
        <taxon>Cytophagales</taxon>
        <taxon>Fulvivirgaceae</taxon>
        <taxon>Fulvivirga</taxon>
    </lineage>
</organism>
<dbReference type="InterPro" id="IPR036423">
    <property type="entry name" value="SOD-like_Cu/Zn_dom_sf"/>
</dbReference>
<dbReference type="PROSITE" id="PS51257">
    <property type="entry name" value="PROKAR_LIPOPROTEIN"/>
    <property type="match status" value="1"/>
</dbReference>
<reference evidence="2" key="1">
    <citation type="submission" date="2021-02" db="EMBL/GenBank/DDBJ databases">
        <title>Fulvivirga sp. S481 isolated from sea water.</title>
        <authorList>
            <person name="Bae S.S."/>
            <person name="Baek K."/>
        </authorList>
    </citation>
    <scope>NUCLEOTIDE SEQUENCE</scope>
    <source>
        <strain evidence="2">S481</strain>
    </source>
</reference>
<dbReference type="GO" id="GO:0006801">
    <property type="term" value="P:superoxide metabolic process"/>
    <property type="evidence" value="ECO:0007669"/>
    <property type="project" value="InterPro"/>
</dbReference>
<dbReference type="AlphaFoldDB" id="A0A974WJ96"/>
<evidence type="ECO:0000256" key="1">
    <source>
        <dbReference type="ARBA" id="ARBA00010457"/>
    </source>
</evidence>
<dbReference type="Proteomes" id="UP000662783">
    <property type="component" value="Chromosome"/>
</dbReference>
<sequence>MKKLLLIVSLIWITSCNEEEEVSDYTGNQVTYDLIQSSDFPIQGTATFRERRDSNIELLIELTGTEGEIEHPAHLHYGDVSTSDAEVAKLLLPVRGTSGKSVTIFNRLNDETLITYNDMLTFDGHIKVHLDGGANKSTILASGNIGSAYTKNPSTGRKDVSDCKME</sequence>
<dbReference type="KEGG" id="fuv:JR347_07710"/>
<dbReference type="EMBL" id="CP070608">
    <property type="protein sequence ID" value="QSE98959.1"/>
    <property type="molecule type" value="Genomic_DNA"/>
</dbReference>
<protein>
    <recommendedName>
        <fullName evidence="4">CHRD domain-containing protein</fullName>
    </recommendedName>
</protein>
<dbReference type="GO" id="GO:0046872">
    <property type="term" value="F:metal ion binding"/>
    <property type="evidence" value="ECO:0007669"/>
    <property type="project" value="InterPro"/>
</dbReference>